<dbReference type="GO" id="GO:0015408">
    <property type="term" value="F:ABC-type ferric iron transporter activity"/>
    <property type="evidence" value="ECO:0007669"/>
    <property type="project" value="InterPro"/>
</dbReference>
<keyword evidence="6" id="KW-0408">Iron</keyword>
<dbReference type="GO" id="GO:0015697">
    <property type="term" value="P:quaternary ammonium group transport"/>
    <property type="evidence" value="ECO:0007669"/>
    <property type="project" value="UniProtKB-ARBA"/>
</dbReference>
<feature type="domain" description="ABC transporter" evidence="9">
    <location>
        <begin position="4"/>
        <end position="228"/>
    </location>
</feature>
<dbReference type="EMBL" id="CP040098">
    <property type="protein sequence ID" value="QCQ22869.1"/>
    <property type="molecule type" value="Genomic_DNA"/>
</dbReference>
<keyword evidence="7" id="KW-0406">Ion transport</keyword>
<dbReference type="CDD" id="cd03259">
    <property type="entry name" value="ABC_Carb_Solutes_like"/>
    <property type="match status" value="1"/>
</dbReference>
<accession>A0A4P8L4L9</accession>
<dbReference type="Pfam" id="PF00005">
    <property type="entry name" value="ABC_tran"/>
    <property type="match status" value="1"/>
</dbReference>
<evidence type="ECO:0000313" key="10">
    <source>
        <dbReference type="EMBL" id="QCQ22869.1"/>
    </source>
</evidence>
<dbReference type="InterPro" id="IPR027417">
    <property type="entry name" value="P-loop_NTPase"/>
</dbReference>
<dbReference type="PANTHER" id="PTHR42781">
    <property type="entry name" value="SPERMIDINE/PUTRESCINE IMPORT ATP-BINDING PROTEIN POTA"/>
    <property type="match status" value="1"/>
</dbReference>
<keyword evidence="5 10" id="KW-0067">ATP-binding</keyword>
<dbReference type="FunFam" id="3.40.50.300:FF:000425">
    <property type="entry name" value="Probable ABC transporter, ATP-binding subunit"/>
    <property type="match status" value="1"/>
</dbReference>
<name>A0A4P8L4L9_9BACT</name>
<dbReference type="PROSITE" id="PS00211">
    <property type="entry name" value="ABC_TRANSPORTER_1"/>
    <property type="match status" value="1"/>
</dbReference>
<dbReference type="InterPro" id="IPR015853">
    <property type="entry name" value="ABC_transpr_FbpC"/>
</dbReference>
<dbReference type="InterPro" id="IPR003593">
    <property type="entry name" value="AAA+_ATPase"/>
</dbReference>
<reference evidence="10 11" key="1">
    <citation type="submission" date="2019-05" db="EMBL/GenBank/DDBJ databases">
        <title>The Complete Genome Sequence of the n-alkane-degrading Desulfoglaeba alkanexedens ALDC reveals multiple alkylsuccinate synthase gene clusters.</title>
        <authorList>
            <person name="Callaghan A.V."/>
            <person name="Davidova I.A."/>
            <person name="Duncan K.E."/>
            <person name="Morris B."/>
            <person name="McInerney M.J."/>
        </authorList>
    </citation>
    <scope>NUCLEOTIDE SEQUENCE [LARGE SCALE GENOMIC DNA]</scope>
    <source>
        <strain evidence="10 11">ALDC</strain>
    </source>
</reference>
<dbReference type="KEGG" id="dax:FDQ92_12215"/>
<dbReference type="AlphaFoldDB" id="A0A4P8L4L9"/>
<keyword evidence="3" id="KW-0410">Iron transport</keyword>
<keyword evidence="2" id="KW-1003">Cell membrane</keyword>
<keyword evidence="8" id="KW-0472">Membrane</keyword>
<organism evidence="10 11">
    <name type="scientific">Desulfoglaeba alkanexedens ALDC</name>
    <dbReference type="NCBI Taxonomy" id="980445"/>
    <lineage>
        <taxon>Bacteria</taxon>
        <taxon>Pseudomonadati</taxon>
        <taxon>Thermodesulfobacteriota</taxon>
        <taxon>Syntrophobacteria</taxon>
        <taxon>Syntrophobacterales</taxon>
        <taxon>Syntrophobacteraceae</taxon>
        <taxon>Desulfoglaeba</taxon>
    </lineage>
</organism>
<keyword evidence="1" id="KW-0813">Transport</keyword>
<dbReference type="Proteomes" id="UP000298602">
    <property type="component" value="Chromosome"/>
</dbReference>
<dbReference type="InterPro" id="IPR050093">
    <property type="entry name" value="ABC_SmlMolc_Importer"/>
</dbReference>
<reference evidence="10 11" key="2">
    <citation type="submission" date="2019-05" db="EMBL/GenBank/DDBJ databases">
        <authorList>
            <person name="Suflita J.M."/>
            <person name="Marks C.R."/>
        </authorList>
    </citation>
    <scope>NUCLEOTIDE SEQUENCE [LARGE SCALE GENOMIC DNA]</scope>
    <source>
        <strain evidence="10 11">ALDC</strain>
    </source>
</reference>
<evidence type="ECO:0000256" key="5">
    <source>
        <dbReference type="ARBA" id="ARBA00022840"/>
    </source>
</evidence>
<dbReference type="PANTHER" id="PTHR42781:SF4">
    <property type="entry name" value="SPERMIDINE_PUTRESCINE IMPORT ATP-BINDING PROTEIN POTA"/>
    <property type="match status" value="1"/>
</dbReference>
<dbReference type="InterPro" id="IPR017871">
    <property type="entry name" value="ABC_transporter-like_CS"/>
</dbReference>
<dbReference type="InterPro" id="IPR003439">
    <property type="entry name" value="ABC_transporter-like_ATP-bd"/>
</dbReference>
<sequence length="246" mass="27842">MPAIELRNISNFICRNINLKIVDGEFMVLLGPTGAGKTTLLNIVSGLIEYEGSILFDGVSIDRIPVNRRHVGYLLQDLALFPHLDVASNITYGLKMQKRCVHEIETKLNEMLYLMNIADLARRYPSNLSGGERQRVALARALAPSPQVLLLDEPMSNLDPMTKEKILGEFKNIQQKRRITTIYVTHDQDEAISLGDRVSVLNEGRIEQTDTPDELFYNPRTEFLARFLGAKNRVRAQHLKIKVKTA</sequence>
<dbReference type="Gene3D" id="3.40.50.300">
    <property type="entry name" value="P-loop containing nucleotide triphosphate hydrolases"/>
    <property type="match status" value="1"/>
</dbReference>
<protein>
    <submittedName>
        <fullName evidence="10">ABC transporter ATP-binding protein</fullName>
    </submittedName>
</protein>
<dbReference type="SUPFAM" id="SSF52540">
    <property type="entry name" value="P-loop containing nucleoside triphosphate hydrolases"/>
    <property type="match status" value="1"/>
</dbReference>
<evidence type="ECO:0000256" key="4">
    <source>
        <dbReference type="ARBA" id="ARBA00022741"/>
    </source>
</evidence>
<dbReference type="OrthoDB" id="9809450at2"/>
<keyword evidence="11" id="KW-1185">Reference proteome</keyword>
<gene>
    <name evidence="10" type="ORF">FDQ92_12215</name>
</gene>
<dbReference type="SMART" id="SM00382">
    <property type="entry name" value="AAA"/>
    <property type="match status" value="1"/>
</dbReference>
<evidence type="ECO:0000256" key="6">
    <source>
        <dbReference type="ARBA" id="ARBA00023004"/>
    </source>
</evidence>
<dbReference type="PROSITE" id="PS50893">
    <property type="entry name" value="ABC_TRANSPORTER_2"/>
    <property type="match status" value="1"/>
</dbReference>
<evidence type="ECO:0000256" key="1">
    <source>
        <dbReference type="ARBA" id="ARBA00022448"/>
    </source>
</evidence>
<dbReference type="GO" id="GO:0005524">
    <property type="term" value="F:ATP binding"/>
    <property type="evidence" value="ECO:0007669"/>
    <property type="project" value="UniProtKB-KW"/>
</dbReference>
<keyword evidence="4" id="KW-0547">Nucleotide-binding</keyword>
<evidence type="ECO:0000259" key="9">
    <source>
        <dbReference type="PROSITE" id="PS50893"/>
    </source>
</evidence>
<evidence type="ECO:0000256" key="8">
    <source>
        <dbReference type="ARBA" id="ARBA00023136"/>
    </source>
</evidence>
<evidence type="ECO:0000256" key="7">
    <source>
        <dbReference type="ARBA" id="ARBA00023065"/>
    </source>
</evidence>
<dbReference type="GO" id="GO:0016020">
    <property type="term" value="C:membrane"/>
    <property type="evidence" value="ECO:0007669"/>
    <property type="project" value="InterPro"/>
</dbReference>
<evidence type="ECO:0000256" key="2">
    <source>
        <dbReference type="ARBA" id="ARBA00022475"/>
    </source>
</evidence>
<evidence type="ECO:0000256" key="3">
    <source>
        <dbReference type="ARBA" id="ARBA00022496"/>
    </source>
</evidence>
<dbReference type="RefSeq" id="WP_137425152.1">
    <property type="nucleotide sequence ID" value="NZ_CP040098.1"/>
</dbReference>
<dbReference type="GO" id="GO:0016887">
    <property type="term" value="F:ATP hydrolysis activity"/>
    <property type="evidence" value="ECO:0007669"/>
    <property type="project" value="InterPro"/>
</dbReference>
<proteinExistence type="predicted"/>
<evidence type="ECO:0000313" key="11">
    <source>
        <dbReference type="Proteomes" id="UP000298602"/>
    </source>
</evidence>